<keyword evidence="3" id="KW-1185">Reference proteome</keyword>
<gene>
    <name evidence="2" type="ORF">AOX59_13410</name>
</gene>
<name>A0A0U4F783_9BACI</name>
<dbReference type="STRING" id="1472767.AOX59_13410"/>
<evidence type="ECO:0000313" key="3">
    <source>
        <dbReference type="Proteomes" id="UP000050331"/>
    </source>
</evidence>
<evidence type="ECO:0000256" key="1">
    <source>
        <dbReference type="SAM" id="Phobius"/>
    </source>
</evidence>
<evidence type="ECO:0000313" key="2">
    <source>
        <dbReference type="EMBL" id="ALX49478.1"/>
    </source>
</evidence>
<dbReference type="AlphaFoldDB" id="A0A0U4F783"/>
<keyword evidence="1" id="KW-0472">Membrane</keyword>
<organism evidence="2 3">
    <name type="scientific">Lentibacillus amyloliquefaciens</name>
    <dbReference type="NCBI Taxonomy" id="1472767"/>
    <lineage>
        <taxon>Bacteria</taxon>
        <taxon>Bacillati</taxon>
        <taxon>Bacillota</taxon>
        <taxon>Bacilli</taxon>
        <taxon>Bacillales</taxon>
        <taxon>Bacillaceae</taxon>
        <taxon>Lentibacillus</taxon>
    </lineage>
</organism>
<dbReference type="KEGG" id="lao:AOX59_13410"/>
<feature type="transmembrane region" description="Helical" evidence="1">
    <location>
        <begin position="120"/>
        <end position="139"/>
    </location>
</feature>
<keyword evidence="1" id="KW-1133">Transmembrane helix</keyword>
<keyword evidence="1" id="KW-0812">Transmembrane</keyword>
<sequence>MEFNLYHVHILKNLIKFCKKIGVALISSIILSFILPFVSASDTNEPLLGIVMIGLFNILPAYLIFGIPSSFLINRIVQRLSVISKLKRYFLNLFLYGFFGFLIVFIPAILSKEVMLDFEFFSLMGVIAALIFYHISLIFEKSYLH</sequence>
<feature type="transmembrane region" description="Helical" evidence="1">
    <location>
        <begin position="89"/>
        <end position="108"/>
    </location>
</feature>
<dbReference type="EMBL" id="CP013862">
    <property type="protein sequence ID" value="ALX49478.1"/>
    <property type="molecule type" value="Genomic_DNA"/>
</dbReference>
<dbReference type="Proteomes" id="UP000050331">
    <property type="component" value="Chromosome"/>
</dbReference>
<accession>A0A0U4F783</accession>
<feature type="transmembrane region" description="Helical" evidence="1">
    <location>
        <begin position="47"/>
        <end position="68"/>
    </location>
</feature>
<protein>
    <submittedName>
        <fullName evidence="2">Uncharacterized protein</fullName>
    </submittedName>
</protein>
<feature type="transmembrane region" description="Helical" evidence="1">
    <location>
        <begin position="21"/>
        <end position="41"/>
    </location>
</feature>
<proteinExistence type="predicted"/>
<reference evidence="2 3" key="1">
    <citation type="submission" date="2016-01" db="EMBL/GenBank/DDBJ databases">
        <title>Complete genome sequence of strain Lentibacillus amyloliquefaciens LAM0015T isolated from saline sediment.</title>
        <authorList>
            <person name="Wang J.-L."/>
            <person name="He M.-X."/>
        </authorList>
    </citation>
    <scope>NUCLEOTIDE SEQUENCE [LARGE SCALE GENOMIC DNA]</scope>
    <source>
        <strain evidence="2 3">LAM0015</strain>
    </source>
</reference>